<name>A0A1I5NF55_9BACI</name>
<proteinExistence type="predicted"/>
<dbReference type="SUPFAM" id="SSF100985">
    <property type="entry name" value="Sporulation inhibitor Sda"/>
    <property type="match status" value="1"/>
</dbReference>
<reference evidence="2" key="1">
    <citation type="submission" date="2016-10" db="EMBL/GenBank/DDBJ databases">
        <authorList>
            <person name="Varghese N."/>
            <person name="Submissions S."/>
        </authorList>
    </citation>
    <scope>NUCLEOTIDE SEQUENCE [LARGE SCALE GENOMIC DNA]</scope>
    <source>
        <strain evidence="2">S7</strain>
    </source>
</reference>
<organism evidence="1 2">
    <name type="scientific">Salibacterium halotolerans</name>
    <dbReference type="NCBI Taxonomy" id="1884432"/>
    <lineage>
        <taxon>Bacteria</taxon>
        <taxon>Bacillati</taxon>
        <taxon>Bacillota</taxon>
        <taxon>Bacilli</taxon>
        <taxon>Bacillales</taxon>
        <taxon>Bacillaceae</taxon>
    </lineage>
</organism>
<protein>
    <submittedName>
        <fullName evidence="1">Developmental checkpoint coupling sporulation initiation to replication initiation</fullName>
    </submittedName>
</protein>
<gene>
    <name evidence="1" type="ORF">SAMN05518683_10396</name>
</gene>
<sequence length="49" mass="5797">MKQLSDELLIEAYEKALRLQLNDDFISVLEQEIKNRSLQEKCMKPVITM</sequence>
<dbReference type="InterPro" id="IPR036916">
    <property type="entry name" value="Sda_sf"/>
</dbReference>
<dbReference type="Pfam" id="PF08970">
    <property type="entry name" value="Sda"/>
    <property type="match status" value="1"/>
</dbReference>
<evidence type="ECO:0000313" key="1">
    <source>
        <dbReference type="EMBL" id="SFP19841.1"/>
    </source>
</evidence>
<accession>A0A1I5NF55</accession>
<dbReference type="Proteomes" id="UP000198892">
    <property type="component" value="Unassembled WGS sequence"/>
</dbReference>
<evidence type="ECO:0000313" key="2">
    <source>
        <dbReference type="Proteomes" id="UP000198892"/>
    </source>
</evidence>
<dbReference type="AlphaFoldDB" id="A0A1I5NF55"/>
<dbReference type="RefSeq" id="WP_093335253.1">
    <property type="nucleotide sequence ID" value="NZ_FOXD01000003.1"/>
</dbReference>
<dbReference type="Gene3D" id="1.10.287.1100">
    <property type="entry name" value="Sporulation inhibitor A"/>
    <property type="match status" value="1"/>
</dbReference>
<dbReference type="OrthoDB" id="2933732at2"/>
<dbReference type="InterPro" id="IPR015064">
    <property type="entry name" value="Sda"/>
</dbReference>
<keyword evidence="2" id="KW-1185">Reference proteome</keyword>
<dbReference type="EMBL" id="FOXD01000003">
    <property type="protein sequence ID" value="SFP19841.1"/>
    <property type="molecule type" value="Genomic_DNA"/>
</dbReference>